<protein>
    <recommendedName>
        <fullName evidence="5">MFS transporter</fullName>
    </recommendedName>
</protein>
<comment type="caution">
    <text evidence="3">The sequence shown here is derived from an EMBL/GenBank/DDBJ whole genome shotgun (WGS) entry which is preliminary data.</text>
</comment>
<keyword evidence="2" id="KW-0472">Membrane</keyword>
<feature type="transmembrane region" description="Helical" evidence="2">
    <location>
        <begin position="12"/>
        <end position="29"/>
    </location>
</feature>
<gene>
    <name evidence="3" type="ORF">GCM10009747_09380</name>
</gene>
<keyword evidence="4" id="KW-1185">Reference proteome</keyword>
<keyword evidence="2" id="KW-1133">Transmembrane helix</keyword>
<dbReference type="Proteomes" id="UP001500506">
    <property type="component" value="Unassembled WGS sequence"/>
</dbReference>
<proteinExistence type="predicted"/>
<evidence type="ECO:0000256" key="2">
    <source>
        <dbReference type="SAM" id="Phobius"/>
    </source>
</evidence>
<dbReference type="RefSeq" id="WP_232497410.1">
    <property type="nucleotide sequence ID" value="NZ_BAAANH010000002.1"/>
</dbReference>
<evidence type="ECO:0000313" key="3">
    <source>
        <dbReference type="EMBL" id="GAA1753722.1"/>
    </source>
</evidence>
<keyword evidence="2" id="KW-0812">Transmembrane</keyword>
<organism evidence="3 4">
    <name type="scientific">Agromyces humatus</name>
    <dbReference type="NCBI Taxonomy" id="279573"/>
    <lineage>
        <taxon>Bacteria</taxon>
        <taxon>Bacillati</taxon>
        <taxon>Actinomycetota</taxon>
        <taxon>Actinomycetes</taxon>
        <taxon>Micrococcales</taxon>
        <taxon>Microbacteriaceae</taxon>
        <taxon>Agromyces</taxon>
    </lineage>
</organism>
<feature type="region of interest" description="Disordered" evidence="1">
    <location>
        <begin position="134"/>
        <end position="166"/>
    </location>
</feature>
<evidence type="ECO:0000313" key="4">
    <source>
        <dbReference type="Proteomes" id="UP001500506"/>
    </source>
</evidence>
<sequence>MLLRRLFYRWQFIAVIALPVWLLVGWAVFGSGGWGTLGLAIVVPVAFVALGIVALLVNARPTVRAERAASWVDVGVLGAWHAAIIATGFFGSGGAWFAVLAVIGAIAAFWVSLWQLISDGARRMKASMDEFERLAAQQPGTQDGPASTGERGSSPGSGRDDDDGEVIIVHELRD</sequence>
<dbReference type="EMBL" id="BAAANH010000002">
    <property type="protein sequence ID" value="GAA1753722.1"/>
    <property type="molecule type" value="Genomic_DNA"/>
</dbReference>
<feature type="transmembrane region" description="Helical" evidence="2">
    <location>
        <begin position="35"/>
        <end position="57"/>
    </location>
</feature>
<feature type="transmembrane region" description="Helical" evidence="2">
    <location>
        <begin position="69"/>
        <end position="90"/>
    </location>
</feature>
<accession>A0ABN2KDN5</accession>
<feature type="compositionally biased region" description="Low complexity" evidence="1">
    <location>
        <begin position="147"/>
        <end position="157"/>
    </location>
</feature>
<feature type="transmembrane region" description="Helical" evidence="2">
    <location>
        <begin position="96"/>
        <end position="117"/>
    </location>
</feature>
<reference evidence="3 4" key="1">
    <citation type="journal article" date="2019" name="Int. J. Syst. Evol. Microbiol.">
        <title>The Global Catalogue of Microorganisms (GCM) 10K type strain sequencing project: providing services to taxonomists for standard genome sequencing and annotation.</title>
        <authorList>
            <consortium name="The Broad Institute Genomics Platform"/>
            <consortium name="The Broad Institute Genome Sequencing Center for Infectious Disease"/>
            <person name="Wu L."/>
            <person name="Ma J."/>
        </authorList>
    </citation>
    <scope>NUCLEOTIDE SEQUENCE [LARGE SCALE GENOMIC DNA]</scope>
    <source>
        <strain evidence="3 4">JCM 14319</strain>
    </source>
</reference>
<name>A0ABN2KDN5_9MICO</name>
<evidence type="ECO:0008006" key="5">
    <source>
        <dbReference type="Google" id="ProtNLM"/>
    </source>
</evidence>
<evidence type="ECO:0000256" key="1">
    <source>
        <dbReference type="SAM" id="MobiDB-lite"/>
    </source>
</evidence>